<dbReference type="AlphaFoldDB" id="A0A518FS19"/>
<sequence length="145" mass="16015">MEVPPEKIYDLFNHCFDFAKSMLQEAGMFYPFGAVLTPDLEMKAVGADLGDAQPEPSAVYQLLSQTFSEQAQQGEIAASALACDVNIPEKLESPVPDGLRVHLESSGMSRYVYVPYQIEADEADESARIVTFLDPITVDLQPHIF</sequence>
<organism evidence="1 2">
    <name type="scientific">Gimesia panareensis</name>
    <dbReference type="NCBI Taxonomy" id="2527978"/>
    <lineage>
        <taxon>Bacteria</taxon>
        <taxon>Pseudomonadati</taxon>
        <taxon>Planctomycetota</taxon>
        <taxon>Planctomycetia</taxon>
        <taxon>Planctomycetales</taxon>
        <taxon>Planctomycetaceae</taxon>
        <taxon>Gimesia</taxon>
    </lineage>
</organism>
<proteinExistence type="predicted"/>
<name>A0A518FS19_9PLAN</name>
<protein>
    <submittedName>
        <fullName evidence="1">Uncharacterized protein</fullName>
    </submittedName>
</protein>
<dbReference type="EMBL" id="CP036317">
    <property type="protein sequence ID" value="QDV19105.1"/>
    <property type="molecule type" value="Genomic_DNA"/>
</dbReference>
<evidence type="ECO:0000313" key="2">
    <source>
        <dbReference type="Proteomes" id="UP000320839"/>
    </source>
</evidence>
<gene>
    <name evidence="1" type="ORF">Pan153_37680</name>
</gene>
<dbReference type="RefSeq" id="WP_145457177.1">
    <property type="nucleotide sequence ID" value="NZ_CP036317.1"/>
</dbReference>
<dbReference type="Proteomes" id="UP000320839">
    <property type="component" value="Chromosome"/>
</dbReference>
<evidence type="ECO:0000313" key="1">
    <source>
        <dbReference type="EMBL" id="QDV19105.1"/>
    </source>
</evidence>
<reference evidence="1 2" key="1">
    <citation type="submission" date="2019-02" db="EMBL/GenBank/DDBJ databases">
        <title>Deep-cultivation of Planctomycetes and their phenomic and genomic characterization uncovers novel biology.</title>
        <authorList>
            <person name="Wiegand S."/>
            <person name="Jogler M."/>
            <person name="Boedeker C."/>
            <person name="Pinto D."/>
            <person name="Vollmers J."/>
            <person name="Rivas-Marin E."/>
            <person name="Kohn T."/>
            <person name="Peeters S.H."/>
            <person name="Heuer A."/>
            <person name="Rast P."/>
            <person name="Oberbeckmann S."/>
            <person name="Bunk B."/>
            <person name="Jeske O."/>
            <person name="Meyerdierks A."/>
            <person name="Storesund J.E."/>
            <person name="Kallscheuer N."/>
            <person name="Luecker S."/>
            <person name="Lage O.M."/>
            <person name="Pohl T."/>
            <person name="Merkel B.J."/>
            <person name="Hornburger P."/>
            <person name="Mueller R.-W."/>
            <person name="Bruemmer F."/>
            <person name="Labrenz M."/>
            <person name="Spormann A.M."/>
            <person name="Op den Camp H."/>
            <person name="Overmann J."/>
            <person name="Amann R."/>
            <person name="Jetten M.S.M."/>
            <person name="Mascher T."/>
            <person name="Medema M.H."/>
            <person name="Devos D.P."/>
            <person name="Kaster A.-K."/>
            <person name="Ovreas L."/>
            <person name="Rohde M."/>
            <person name="Galperin M.Y."/>
            <person name="Jogler C."/>
        </authorList>
    </citation>
    <scope>NUCLEOTIDE SEQUENCE [LARGE SCALE GENOMIC DNA]</scope>
    <source>
        <strain evidence="1 2">Pan153</strain>
    </source>
</reference>
<dbReference type="OrthoDB" id="763610at2"/>
<accession>A0A518FS19</accession>